<dbReference type="EMBL" id="CP015093">
    <property type="protein sequence ID" value="APZ52441.1"/>
    <property type="molecule type" value="Genomic_DNA"/>
</dbReference>
<evidence type="ECO:0000313" key="8">
    <source>
        <dbReference type="Proteomes" id="UP000187059"/>
    </source>
</evidence>
<dbReference type="Proteomes" id="UP000187059">
    <property type="component" value="Chromosome"/>
</dbReference>
<dbReference type="GO" id="GO:0000287">
    <property type="term" value="F:magnesium ion binding"/>
    <property type="evidence" value="ECO:0007669"/>
    <property type="project" value="InterPro"/>
</dbReference>
<evidence type="ECO:0000259" key="6">
    <source>
        <dbReference type="Pfam" id="PF02776"/>
    </source>
</evidence>
<keyword evidence="7" id="KW-0436">Ligase</keyword>
<feature type="domain" description="Thiamine pyrophosphate enzyme TPP-binding" evidence="5">
    <location>
        <begin position="416"/>
        <end position="570"/>
    </location>
</feature>
<dbReference type="Pfam" id="PF00205">
    <property type="entry name" value="TPP_enzyme_M"/>
    <property type="match status" value="1"/>
</dbReference>
<feature type="domain" description="Thiamine pyrophosphate enzyme N-terminal TPP-binding" evidence="6">
    <location>
        <begin position="22"/>
        <end position="128"/>
    </location>
</feature>
<dbReference type="AlphaFoldDB" id="A0A1P8USQ9"/>
<protein>
    <submittedName>
        <fullName evidence="7">Thiamine pyrophosphate-dependent enzyme, possible carboligase or decarboxylase</fullName>
    </submittedName>
</protein>
<accession>A0A1P8USQ9</accession>
<dbReference type="InterPro" id="IPR012001">
    <property type="entry name" value="Thiamin_PyroP_enz_TPP-bd_dom"/>
</dbReference>
<dbReference type="GO" id="GO:0003984">
    <property type="term" value="F:acetolactate synthase activity"/>
    <property type="evidence" value="ECO:0007669"/>
    <property type="project" value="TreeGrafter"/>
</dbReference>
<dbReference type="GO" id="GO:0009097">
    <property type="term" value="P:isoleucine biosynthetic process"/>
    <property type="evidence" value="ECO:0007669"/>
    <property type="project" value="TreeGrafter"/>
</dbReference>
<proteinExistence type="inferred from homology"/>
<reference evidence="7 8" key="1">
    <citation type="submission" date="2016-04" db="EMBL/GenBank/DDBJ databases">
        <title>Deep-sea bacteria in the southern Pacific.</title>
        <authorList>
            <person name="Tang K."/>
        </authorList>
    </citation>
    <scope>NUCLEOTIDE SEQUENCE [LARGE SCALE GENOMIC DNA]</scope>
    <source>
        <strain evidence="7 8">JLT2014</strain>
    </source>
</reference>
<dbReference type="GO" id="GO:0009099">
    <property type="term" value="P:L-valine biosynthetic process"/>
    <property type="evidence" value="ECO:0007669"/>
    <property type="project" value="TreeGrafter"/>
</dbReference>
<dbReference type="InterPro" id="IPR011766">
    <property type="entry name" value="TPP_enzyme_TPP-bd"/>
</dbReference>
<dbReference type="GO" id="GO:0005948">
    <property type="term" value="C:acetolactate synthase complex"/>
    <property type="evidence" value="ECO:0007669"/>
    <property type="project" value="TreeGrafter"/>
</dbReference>
<sequence length="589" mass="62637">MNDLTPSRVETPLPSEETGVWGSDIFAEVLRGLGVKYVALNPGSSFRGLHDSLVNKLGNHDPQMLLCLHEEHAVAIAHGYAKVTGEPLAVILHSNVGLMHGTMAIFNAWCDRVPVLIYGATGPVDAAMRRPWIDWLHTCRDQASMIRNYVKWDDQPASMGAAIESMLRADVIARTAPFGPTYVNFDVSIQEKQHESVPALPDYARYQPPMPADPSATGVAQAAALLKGARSPVILAGRVSRDPADWARRVALAEALGAEVLTDIRIGASFPTDHPQHRGKPAFFIDDAAGEVLRRADVILSLDWLDVAGTLKLGGEIKAKVIQASVDYQLHNGWGMEHQALPALDLHLASTPDAAVHALADALGVGAGTLPEDLPVKPALDAPPADTPLDIMTLAGALGEGLDGVCASMVRLPLGWAGESWHFRHPLDFLGSDGGAGIGSGPGMLIGAALALKDSDRLPVAVLGDGDFMMAASAFWTAAHYGTPFLAVVSNNRSFYNDEVHQERVAVARNRPVENKWIGQRIGDPDIDIAGVARAQGCEGIGPVTTAGELVEAVRKGIAMVQEGKSVVIDARVQPGYNPNMVAGLTRSE</sequence>
<dbReference type="OrthoDB" id="7534569at2"/>
<feature type="domain" description="Thiamine pyrophosphate enzyme central" evidence="4">
    <location>
        <begin position="219"/>
        <end position="327"/>
    </location>
</feature>
<evidence type="ECO:0000256" key="1">
    <source>
        <dbReference type="ARBA" id="ARBA00007812"/>
    </source>
</evidence>
<evidence type="ECO:0000256" key="2">
    <source>
        <dbReference type="ARBA" id="ARBA00023052"/>
    </source>
</evidence>
<dbReference type="Gene3D" id="3.40.50.1220">
    <property type="entry name" value="TPP-binding domain"/>
    <property type="match status" value="1"/>
</dbReference>
<dbReference type="InterPro" id="IPR029061">
    <property type="entry name" value="THDP-binding"/>
</dbReference>
<evidence type="ECO:0000259" key="5">
    <source>
        <dbReference type="Pfam" id="PF02775"/>
    </source>
</evidence>
<dbReference type="InterPro" id="IPR012000">
    <property type="entry name" value="Thiamin_PyroP_enz_cen_dom"/>
</dbReference>
<organism evidence="7 8">
    <name type="scientific">Salipiger abyssi</name>
    <dbReference type="NCBI Taxonomy" id="1250539"/>
    <lineage>
        <taxon>Bacteria</taxon>
        <taxon>Pseudomonadati</taxon>
        <taxon>Pseudomonadota</taxon>
        <taxon>Alphaproteobacteria</taxon>
        <taxon>Rhodobacterales</taxon>
        <taxon>Roseobacteraceae</taxon>
        <taxon>Salipiger</taxon>
    </lineage>
</organism>
<comment type="similarity">
    <text evidence="1 3">Belongs to the TPP enzyme family.</text>
</comment>
<evidence type="ECO:0000313" key="7">
    <source>
        <dbReference type="EMBL" id="APZ52441.1"/>
    </source>
</evidence>
<evidence type="ECO:0000256" key="3">
    <source>
        <dbReference type="RuleBase" id="RU362132"/>
    </source>
</evidence>
<keyword evidence="8" id="KW-1185">Reference proteome</keyword>
<dbReference type="InterPro" id="IPR045229">
    <property type="entry name" value="TPP_enz"/>
</dbReference>
<dbReference type="SUPFAM" id="SSF52467">
    <property type="entry name" value="DHS-like NAD/FAD-binding domain"/>
    <property type="match status" value="1"/>
</dbReference>
<dbReference type="STRING" id="1250539.Ga0080574_TMP2107"/>
<dbReference type="GO" id="GO:0050660">
    <property type="term" value="F:flavin adenine dinucleotide binding"/>
    <property type="evidence" value="ECO:0007669"/>
    <property type="project" value="TreeGrafter"/>
</dbReference>
<dbReference type="Gene3D" id="3.40.50.970">
    <property type="match status" value="2"/>
</dbReference>
<name>A0A1P8USQ9_9RHOB</name>
<dbReference type="CDD" id="cd07035">
    <property type="entry name" value="TPP_PYR_POX_like"/>
    <property type="match status" value="1"/>
</dbReference>
<dbReference type="InterPro" id="IPR029035">
    <property type="entry name" value="DHS-like_NAD/FAD-binding_dom"/>
</dbReference>
<dbReference type="Pfam" id="PF02775">
    <property type="entry name" value="TPP_enzyme_C"/>
    <property type="match status" value="1"/>
</dbReference>
<dbReference type="GO" id="GO:0016874">
    <property type="term" value="F:ligase activity"/>
    <property type="evidence" value="ECO:0007669"/>
    <property type="project" value="UniProtKB-KW"/>
</dbReference>
<dbReference type="SUPFAM" id="SSF52518">
    <property type="entry name" value="Thiamin diphosphate-binding fold (THDP-binding)"/>
    <property type="match status" value="2"/>
</dbReference>
<dbReference type="PANTHER" id="PTHR18968">
    <property type="entry name" value="THIAMINE PYROPHOSPHATE ENZYMES"/>
    <property type="match status" value="1"/>
</dbReference>
<dbReference type="PANTHER" id="PTHR18968:SF13">
    <property type="entry name" value="ACETOLACTATE SYNTHASE CATALYTIC SUBUNIT, MITOCHONDRIAL"/>
    <property type="match status" value="1"/>
</dbReference>
<dbReference type="KEGG" id="paby:Ga0080574_TMP2107"/>
<dbReference type="Pfam" id="PF02776">
    <property type="entry name" value="TPP_enzyme_N"/>
    <property type="match status" value="1"/>
</dbReference>
<gene>
    <name evidence="7" type="ORF">Ga0080574_TMP2107</name>
</gene>
<dbReference type="CDD" id="cd02002">
    <property type="entry name" value="TPP_BFDC"/>
    <property type="match status" value="1"/>
</dbReference>
<dbReference type="RefSeq" id="WP_076698580.1">
    <property type="nucleotide sequence ID" value="NZ_CP015093.1"/>
</dbReference>
<dbReference type="GO" id="GO:0030976">
    <property type="term" value="F:thiamine pyrophosphate binding"/>
    <property type="evidence" value="ECO:0007669"/>
    <property type="project" value="InterPro"/>
</dbReference>
<keyword evidence="2 3" id="KW-0786">Thiamine pyrophosphate</keyword>
<evidence type="ECO:0000259" key="4">
    <source>
        <dbReference type="Pfam" id="PF00205"/>
    </source>
</evidence>